<sequence length="537" mass="59766">MASAAFKSSTKRSTIGGAAEDAGSGNRRGGSHRRSRSLSCYSGRIPPPPPPESDEFPSPRARSVNRAGFPEISLDDLAYEFFGSKGKEDKDVMPAVFRSGRPGGCVSYGAETDSFRRRGRSVSRHSSRTAEERKGILEKGGGSKGVSESRYGRQRSVSAARHRYSDSVSHSSALTDDEARNSRRRRGATEKTIQADYAQRMKEHLIEDGKETRLYEAMRKEVRHAVEEIRMEIEKMMVKTESSIMFNGEYNLLNNSNDSQVIAEIRRNYTTKLEQSKKSVLDLLAELSVKEQFGQELTSTVRELLPIPKQTSVPESPSWSRRMSNDRTRTSKRLTEDAGKYIEDFLLNVEDTDFSSYDGERSETSSTTGGSAKIRDFIMNNTRAETHESLIEAASMPVETDGVVLPWLQWETSNDGPPTPGQGKIFSVVPGKKLFPEVKEANGECDDTNYLRSSLGSWSPEVNSSCSIVLGDIAGSSISGEVGSLHNSCSITRKKEYLFDLDDYVHLQIGEDHLLERFRQKQRIDSGSLILCGRTFI</sequence>
<feature type="compositionally biased region" description="Basic residues" evidence="1">
    <location>
        <begin position="117"/>
        <end position="127"/>
    </location>
</feature>
<evidence type="ECO:0000313" key="2">
    <source>
        <dbReference type="Proteomes" id="UP000504607"/>
    </source>
</evidence>
<dbReference type="InParanoid" id="A0A6I9QS25"/>
<feature type="region of interest" description="Disordered" evidence="1">
    <location>
        <begin position="310"/>
        <end position="334"/>
    </location>
</feature>
<proteinExistence type="predicted"/>
<feature type="compositionally biased region" description="Basic and acidic residues" evidence="1">
    <location>
        <begin position="323"/>
        <end position="334"/>
    </location>
</feature>
<dbReference type="OrthoDB" id="1911931at2759"/>
<reference evidence="3" key="1">
    <citation type="submission" date="2025-08" db="UniProtKB">
        <authorList>
            <consortium name="RefSeq"/>
        </authorList>
    </citation>
    <scope>IDENTIFICATION</scope>
</reference>
<feature type="compositionally biased region" description="Polar residues" evidence="1">
    <location>
        <begin position="310"/>
        <end position="322"/>
    </location>
</feature>
<feature type="compositionally biased region" description="Polar residues" evidence="1">
    <location>
        <begin position="1"/>
        <end position="13"/>
    </location>
</feature>
<dbReference type="AlphaFoldDB" id="A0A6I9QS25"/>
<dbReference type="PANTHER" id="PTHR34466:SF1">
    <property type="entry name" value="OS06G0609800 PROTEIN"/>
    <property type="match status" value="1"/>
</dbReference>
<evidence type="ECO:0000256" key="1">
    <source>
        <dbReference type="SAM" id="MobiDB-lite"/>
    </source>
</evidence>
<dbReference type="RefSeq" id="XP_010913260.2">
    <property type="nucleotide sequence ID" value="XM_010914958.3"/>
</dbReference>
<feature type="region of interest" description="Disordered" evidence="1">
    <location>
        <begin position="90"/>
        <end position="191"/>
    </location>
</feature>
<organism evidence="2 3">
    <name type="scientific">Elaeis guineensis var. tenera</name>
    <name type="common">Oil palm</name>
    <dbReference type="NCBI Taxonomy" id="51953"/>
    <lineage>
        <taxon>Eukaryota</taxon>
        <taxon>Viridiplantae</taxon>
        <taxon>Streptophyta</taxon>
        <taxon>Embryophyta</taxon>
        <taxon>Tracheophyta</taxon>
        <taxon>Spermatophyta</taxon>
        <taxon>Magnoliopsida</taxon>
        <taxon>Liliopsida</taxon>
        <taxon>Arecaceae</taxon>
        <taxon>Arecoideae</taxon>
        <taxon>Cocoseae</taxon>
        <taxon>Elaeidinae</taxon>
        <taxon>Elaeis</taxon>
    </lineage>
</organism>
<name>A0A6I9QS25_ELAGV</name>
<dbReference type="FunCoup" id="A0A6I9QS25">
    <property type="interactions" value="2279"/>
</dbReference>
<evidence type="ECO:0000313" key="3">
    <source>
        <dbReference type="RefSeq" id="XP_010913260.2"/>
    </source>
</evidence>
<feature type="compositionally biased region" description="Basic and acidic residues" evidence="1">
    <location>
        <begin position="128"/>
        <end position="137"/>
    </location>
</feature>
<dbReference type="KEGG" id="egu:105038999"/>
<dbReference type="Proteomes" id="UP000504607">
    <property type="component" value="Chromosome 2"/>
</dbReference>
<dbReference type="GeneID" id="105038999"/>
<feature type="region of interest" description="Disordered" evidence="1">
    <location>
        <begin position="1"/>
        <end position="69"/>
    </location>
</feature>
<accession>A0A6I9QS25</accession>
<dbReference type="PANTHER" id="PTHR34466">
    <property type="entry name" value="OS11G0129800 PROTEIN"/>
    <property type="match status" value="1"/>
</dbReference>
<protein>
    <submittedName>
        <fullName evidence="3">Uncharacterized protein LOC105038999</fullName>
    </submittedName>
</protein>
<keyword evidence="2" id="KW-1185">Reference proteome</keyword>
<gene>
    <name evidence="3" type="primary">LOC105038999</name>
</gene>